<dbReference type="InterPro" id="IPR000734">
    <property type="entry name" value="TAG_lipase"/>
</dbReference>
<evidence type="ECO:0000256" key="5">
    <source>
        <dbReference type="SAM" id="SignalP"/>
    </source>
</evidence>
<dbReference type="OrthoDB" id="10053194at2759"/>
<dbReference type="InterPro" id="IPR029058">
    <property type="entry name" value="AB_hydrolase_fold"/>
</dbReference>
<feature type="signal peptide" evidence="5">
    <location>
        <begin position="1"/>
        <end position="16"/>
    </location>
</feature>
<organism evidence="7">
    <name type="scientific">Musca domestica</name>
    <name type="common">House fly</name>
    <dbReference type="NCBI Taxonomy" id="7370"/>
    <lineage>
        <taxon>Eukaryota</taxon>
        <taxon>Metazoa</taxon>
        <taxon>Ecdysozoa</taxon>
        <taxon>Arthropoda</taxon>
        <taxon>Hexapoda</taxon>
        <taxon>Insecta</taxon>
        <taxon>Pterygota</taxon>
        <taxon>Neoptera</taxon>
        <taxon>Endopterygota</taxon>
        <taxon>Diptera</taxon>
        <taxon>Brachycera</taxon>
        <taxon>Muscomorpha</taxon>
        <taxon>Muscoidea</taxon>
        <taxon>Muscidae</taxon>
        <taxon>Musca</taxon>
    </lineage>
</organism>
<keyword evidence="5" id="KW-0732">Signal</keyword>
<dbReference type="EnsemblMetazoa" id="MDOA014326-RA">
    <property type="protein sequence ID" value="MDOA014326-PA"/>
    <property type="gene ID" value="MDOA014326"/>
</dbReference>
<dbReference type="VEuPathDB" id="VectorBase:MDOMA2_016162"/>
<feature type="domain" description="Lipase" evidence="6">
    <location>
        <begin position="65"/>
        <end position="306"/>
    </location>
</feature>
<reference evidence="7" key="1">
    <citation type="submission" date="2020-05" db="UniProtKB">
        <authorList>
            <consortium name="EnsemblMetazoa"/>
        </authorList>
    </citation>
    <scope>IDENTIFICATION</scope>
    <source>
        <strain evidence="7">Aabys</strain>
    </source>
</reference>
<dbReference type="InterPro" id="IPR033906">
    <property type="entry name" value="Lipase_N"/>
</dbReference>
<dbReference type="eggNOG" id="ENOG502R63T">
    <property type="taxonomic scope" value="Eukaryota"/>
</dbReference>
<dbReference type="InterPro" id="IPR002334">
    <property type="entry name" value="Allerg_PlipaseA1"/>
</dbReference>
<dbReference type="GO" id="GO:0016298">
    <property type="term" value="F:lipase activity"/>
    <property type="evidence" value="ECO:0007669"/>
    <property type="project" value="InterPro"/>
</dbReference>
<dbReference type="VEuPathDB" id="VectorBase:MDOA014326"/>
<evidence type="ECO:0000256" key="1">
    <source>
        <dbReference type="ARBA" id="ARBA00004613"/>
    </source>
</evidence>
<name>A0A1I8NED0_MUSDO</name>
<keyword evidence="3" id="KW-0964">Secreted</keyword>
<dbReference type="Pfam" id="PF00151">
    <property type="entry name" value="Lipase"/>
    <property type="match status" value="1"/>
</dbReference>
<dbReference type="STRING" id="7370.A0A1I8NED0"/>
<dbReference type="GO" id="GO:0005615">
    <property type="term" value="C:extracellular space"/>
    <property type="evidence" value="ECO:0007669"/>
    <property type="project" value="TreeGrafter"/>
</dbReference>
<evidence type="ECO:0000259" key="6">
    <source>
        <dbReference type="Pfam" id="PF00151"/>
    </source>
</evidence>
<dbReference type="CDD" id="cd00707">
    <property type="entry name" value="Pancreat_lipase_like"/>
    <property type="match status" value="1"/>
</dbReference>
<protein>
    <recommendedName>
        <fullName evidence="6">Lipase domain-containing protein</fullName>
    </recommendedName>
</protein>
<evidence type="ECO:0000313" key="7">
    <source>
        <dbReference type="EnsemblMetazoa" id="MDOA014326-PA"/>
    </source>
</evidence>
<comment type="similarity">
    <text evidence="2 4">Belongs to the AB hydrolase superfamily. Lipase family.</text>
</comment>
<accession>A0A1I8NED0</accession>
<feature type="chain" id="PRO_5044561566" description="Lipase domain-containing protein" evidence="5">
    <location>
        <begin position="17"/>
        <end position="349"/>
    </location>
</feature>
<gene>
    <name evidence="7" type="primary">101893689</name>
</gene>
<dbReference type="PRINTS" id="PR00825">
    <property type="entry name" value="DOLALLERGEN"/>
</dbReference>
<dbReference type="GO" id="GO:0016042">
    <property type="term" value="P:lipid catabolic process"/>
    <property type="evidence" value="ECO:0007669"/>
    <property type="project" value="TreeGrafter"/>
</dbReference>
<dbReference type="RefSeq" id="XP_019891155.2">
    <property type="nucleotide sequence ID" value="XM_020035596.2"/>
</dbReference>
<dbReference type="SUPFAM" id="SSF53474">
    <property type="entry name" value="alpha/beta-Hydrolases"/>
    <property type="match status" value="1"/>
</dbReference>
<dbReference type="AlphaFoldDB" id="A0A1I8NED0"/>
<comment type="subcellular location">
    <subcellularLocation>
        <location evidence="1">Secreted</location>
    </subcellularLocation>
</comment>
<dbReference type="InterPro" id="IPR013818">
    <property type="entry name" value="Lipase"/>
</dbReference>
<sequence>MKFLWILAIFFVAVSANKIFKDNKAKIHGENGWYVPRVDGTFDWVSKEEAESYIEMIESFELSTNPVEYYVYTRANPSKGTQIVATTESVSASNFDASKPTYFVIHGWTQSYTSGMNKDICAAALRRFDCNVIVVDWARARSVDYATSFTAVPGAGAKVAEMIDFLNTNYNMSFDTLTVAGHSLGAHVAGYAGKNVKNGKIGTIIGMDPAFPLFDYEKPDKRLAKTDGQYVQSIQTNGGKLGFREPIGEGAFYCNGGEEQPGCPLDVTGVCSHSLSTTYYAEAVDINDFGTIQCSDYEQAVADSCGTNFSTVLMGAVYDVDKVPGIFYVPVHSSYPYGVSNGTYIKEKL</sequence>
<evidence type="ECO:0000256" key="3">
    <source>
        <dbReference type="ARBA" id="ARBA00022525"/>
    </source>
</evidence>
<dbReference type="GO" id="GO:0017171">
    <property type="term" value="F:serine hydrolase activity"/>
    <property type="evidence" value="ECO:0007669"/>
    <property type="project" value="TreeGrafter"/>
</dbReference>
<dbReference type="FunFam" id="3.40.50.1820:FF:000076">
    <property type="entry name" value="phospholipase A1"/>
    <property type="match status" value="1"/>
</dbReference>
<proteinExistence type="inferred from homology"/>
<dbReference type="Gene3D" id="3.40.50.1820">
    <property type="entry name" value="alpha/beta hydrolase"/>
    <property type="match status" value="1"/>
</dbReference>
<dbReference type="PANTHER" id="PTHR11610">
    <property type="entry name" value="LIPASE"/>
    <property type="match status" value="1"/>
</dbReference>
<evidence type="ECO:0000256" key="4">
    <source>
        <dbReference type="RuleBase" id="RU004262"/>
    </source>
</evidence>
<dbReference type="PRINTS" id="PR00821">
    <property type="entry name" value="TAGLIPASE"/>
</dbReference>
<dbReference type="PANTHER" id="PTHR11610:SF150">
    <property type="entry name" value="FI01825P-RELATED"/>
    <property type="match status" value="1"/>
</dbReference>
<evidence type="ECO:0000256" key="2">
    <source>
        <dbReference type="ARBA" id="ARBA00010701"/>
    </source>
</evidence>